<evidence type="ECO:0000313" key="3">
    <source>
        <dbReference type="Proteomes" id="UP001150942"/>
    </source>
</evidence>
<name>A0A9W9N7C9_9EURO</name>
<reference evidence="2" key="1">
    <citation type="submission" date="2022-11" db="EMBL/GenBank/DDBJ databases">
        <authorList>
            <person name="Petersen C."/>
        </authorList>
    </citation>
    <scope>NUCLEOTIDE SEQUENCE</scope>
    <source>
        <strain evidence="2">IBT 20477</strain>
    </source>
</reference>
<keyword evidence="3" id="KW-1185">Reference proteome</keyword>
<dbReference type="Proteomes" id="UP001150942">
    <property type="component" value="Unassembled WGS sequence"/>
</dbReference>
<accession>A0A9W9N7C9</accession>
<evidence type="ECO:0000313" key="2">
    <source>
        <dbReference type="EMBL" id="KAJ5214575.1"/>
    </source>
</evidence>
<feature type="region of interest" description="Disordered" evidence="1">
    <location>
        <begin position="297"/>
        <end position="325"/>
    </location>
</feature>
<dbReference type="EMBL" id="JAPQKQ010000001">
    <property type="protein sequence ID" value="KAJ5214575.1"/>
    <property type="molecule type" value="Genomic_DNA"/>
</dbReference>
<organism evidence="2 3">
    <name type="scientific">Penicillium cf. viridicatum</name>
    <dbReference type="NCBI Taxonomy" id="2972119"/>
    <lineage>
        <taxon>Eukaryota</taxon>
        <taxon>Fungi</taxon>
        <taxon>Dikarya</taxon>
        <taxon>Ascomycota</taxon>
        <taxon>Pezizomycotina</taxon>
        <taxon>Eurotiomycetes</taxon>
        <taxon>Eurotiomycetidae</taxon>
        <taxon>Eurotiales</taxon>
        <taxon>Aspergillaceae</taxon>
        <taxon>Penicillium</taxon>
    </lineage>
</organism>
<evidence type="ECO:0000256" key="1">
    <source>
        <dbReference type="SAM" id="MobiDB-lite"/>
    </source>
</evidence>
<sequence>MPPRAILPRAAKPDGKSANGKRKKDGSNGDAEVPPPKKKTKTEIPQILDEELLAADLNVDYSKRRKKLRPQMPKKQQWPKVNGVITERENAPKGWNPEEPDLMPDDFESQIERCLERISENIMPHVYQHKMNEFMAKQTERDTLMATEPGLSWPIVQRLDDLKYTLAWLVAGNDAHKMVDTVNAIIVQYRLGELDWTPDFVTYWHAGVQLCLPRPFHWDEYRYIHDKYQGHEGFWVEDSRACAWHEQDFNGMPTGSACECHNGSYSPLNCHIGHFCCVLFLIIFISLRIPRGPAVVVKKGDNGKDGQNGKDKKDDKDDKPPHRPLSFEFPFMDDTGSTHLSLYEDDINILRNLGANDGHTYPLPRCLGVGVLYLADGRRVTSLFRELEVNMWSTDESAWMSPHWHAIPASIRPGQATRAGADRLSGSWLRHRFYTGTCPDQSMRLWVFNYNPGIPRGQRTLPTATSAQLTAPFRTGRLHPVADFPHLDPNLATGQSLL</sequence>
<comment type="caution">
    <text evidence="2">The sequence shown here is derived from an EMBL/GenBank/DDBJ whole genome shotgun (WGS) entry which is preliminary data.</text>
</comment>
<protein>
    <submittedName>
        <fullName evidence="2">Uncharacterized protein</fullName>
    </submittedName>
</protein>
<reference evidence="2" key="2">
    <citation type="journal article" date="2023" name="IMA Fungus">
        <title>Comparative genomic study of the Penicillium genus elucidates a diverse pangenome and 15 lateral gene transfer events.</title>
        <authorList>
            <person name="Petersen C."/>
            <person name="Sorensen T."/>
            <person name="Nielsen M.R."/>
            <person name="Sondergaard T.E."/>
            <person name="Sorensen J.L."/>
            <person name="Fitzpatrick D.A."/>
            <person name="Frisvad J.C."/>
            <person name="Nielsen K.L."/>
        </authorList>
    </citation>
    <scope>NUCLEOTIDE SEQUENCE</scope>
    <source>
        <strain evidence="2">IBT 20477</strain>
    </source>
</reference>
<gene>
    <name evidence="2" type="ORF">N7449_001744</name>
</gene>
<feature type="compositionally biased region" description="Basic and acidic residues" evidence="1">
    <location>
        <begin position="298"/>
        <end position="321"/>
    </location>
</feature>
<feature type="region of interest" description="Disordered" evidence="1">
    <location>
        <begin position="1"/>
        <end position="46"/>
    </location>
</feature>
<proteinExistence type="predicted"/>
<dbReference type="AlphaFoldDB" id="A0A9W9N7C9"/>
<dbReference type="OrthoDB" id="4363173at2759"/>